<dbReference type="Pfam" id="PF05347">
    <property type="entry name" value="Complex1_LYR"/>
    <property type="match status" value="1"/>
</dbReference>
<dbReference type="AlphaFoldDB" id="A0A8S1C1U6"/>
<reference evidence="3 4" key="1">
    <citation type="submission" date="2020-04" db="EMBL/GenBank/DDBJ databases">
        <authorList>
            <person name="Alioto T."/>
            <person name="Alioto T."/>
            <person name="Gomez Garrido J."/>
        </authorList>
    </citation>
    <scope>NUCLEOTIDE SEQUENCE [LARGE SCALE GENOMIC DNA]</scope>
</reference>
<accession>A0A8S1C1U6</accession>
<dbReference type="InterPro" id="IPR051522">
    <property type="entry name" value="ISC_assembly_LYR"/>
</dbReference>
<dbReference type="CDD" id="cd20264">
    <property type="entry name" value="Complex1_LYR_LYRM4"/>
    <property type="match status" value="1"/>
</dbReference>
<dbReference type="InterPro" id="IPR008011">
    <property type="entry name" value="Complex1_LYR_dom"/>
</dbReference>
<dbReference type="Proteomes" id="UP000494165">
    <property type="component" value="Unassembled WGS sequence"/>
</dbReference>
<comment type="similarity">
    <text evidence="1">Belongs to the complex I LYR family.</text>
</comment>
<dbReference type="GO" id="GO:1990221">
    <property type="term" value="C:L-cysteine desulfurase complex"/>
    <property type="evidence" value="ECO:0007669"/>
    <property type="project" value="TreeGrafter"/>
</dbReference>
<dbReference type="EMBL" id="CADEPI010000005">
    <property type="protein sequence ID" value="CAB3361143.1"/>
    <property type="molecule type" value="Genomic_DNA"/>
</dbReference>
<dbReference type="PANTHER" id="PTHR13166:SF7">
    <property type="entry name" value="LYR MOTIF-CONTAINING PROTEIN 4"/>
    <property type="match status" value="1"/>
</dbReference>
<feature type="domain" description="Complex 1 LYR protein" evidence="2">
    <location>
        <begin position="7"/>
        <end position="63"/>
    </location>
</feature>
<evidence type="ECO:0000313" key="3">
    <source>
        <dbReference type="EMBL" id="CAB3361143.1"/>
    </source>
</evidence>
<dbReference type="InterPro" id="IPR045297">
    <property type="entry name" value="Complex1_LYR_LYRM4"/>
</dbReference>
<protein>
    <recommendedName>
        <fullName evidence="2">Complex 1 LYR protein domain-containing protein</fullName>
    </recommendedName>
</protein>
<dbReference type="PANTHER" id="PTHR13166">
    <property type="entry name" value="PROTEIN C6ORF149"/>
    <property type="match status" value="1"/>
</dbReference>
<name>A0A8S1C1U6_9INSE</name>
<organism evidence="3 4">
    <name type="scientific">Cloeon dipterum</name>
    <dbReference type="NCBI Taxonomy" id="197152"/>
    <lineage>
        <taxon>Eukaryota</taxon>
        <taxon>Metazoa</taxon>
        <taxon>Ecdysozoa</taxon>
        <taxon>Arthropoda</taxon>
        <taxon>Hexapoda</taxon>
        <taxon>Insecta</taxon>
        <taxon>Pterygota</taxon>
        <taxon>Palaeoptera</taxon>
        <taxon>Ephemeroptera</taxon>
        <taxon>Pisciforma</taxon>
        <taxon>Baetidae</taxon>
        <taxon>Cloeon</taxon>
    </lineage>
</organism>
<dbReference type="OrthoDB" id="275715at2759"/>
<evidence type="ECO:0000256" key="1">
    <source>
        <dbReference type="ARBA" id="ARBA00009508"/>
    </source>
</evidence>
<gene>
    <name evidence="3" type="ORF">CLODIP_2_CD11358</name>
</gene>
<evidence type="ECO:0000259" key="2">
    <source>
        <dbReference type="Pfam" id="PF05347"/>
    </source>
</evidence>
<dbReference type="GO" id="GO:0005739">
    <property type="term" value="C:mitochondrion"/>
    <property type="evidence" value="ECO:0007669"/>
    <property type="project" value="TreeGrafter"/>
</dbReference>
<evidence type="ECO:0000313" key="4">
    <source>
        <dbReference type="Proteomes" id="UP000494165"/>
    </source>
</evidence>
<proteinExistence type="inferred from homology"/>
<keyword evidence="4" id="KW-1185">Reference proteome</keyword>
<comment type="caution">
    <text evidence="3">The sequence shown here is derived from an EMBL/GenBank/DDBJ whole genome shotgun (WGS) entry which is preliminary data.</text>
</comment>
<dbReference type="GO" id="GO:0016226">
    <property type="term" value="P:iron-sulfur cluster assembly"/>
    <property type="evidence" value="ECO:0007669"/>
    <property type="project" value="InterPro"/>
</dbReference>
<sequence>MAASKVRILRLFKDLMREGQKFDGYNFRNYAARRTRDAFKENKQLSDQSVIEKEIKFGQQQLDLIKRQVPDFCCLFTYSLHWWVGPVEIIKCSASDNFLKHAIYFGCNIL</sequence>